<accession>A0A1G9YZR6</accession>
<proteinExistence type="predicted"/>
<gene>
    <name evidence="2" type="ORF">SAMN05421820_106299</name>
</gene>
<sequence length="246" mass="28611">MSLLEYHKNTTRQLIATNNNVRNLINHHGEDGRYKEAVLKNMINRFLPEKYKIASGFVIRPMQDYGQHQASRQIDLMIYDNESPIIFKEGDFVIATPDSVRAIIEVKADIQNQNARTVINAANEKGKFIFEGKTNKEDLFFNGIFSYQSMNPTLNRIRNSIEQGNNSFQNDQHYSRFKVNHISFNKDFFVKYWPNDANPHSVYNIPDLSFSFFISNLVDTLAGRSVADNNFIWFALDKEHQKIAEF</sequence>
<evidence type="ECO:0000259" key="1">
    <source>
        <dbReference type="Pfam" id="PF20247"/>
    </source>
</evidence>
<dbReference type="PANTHER" id="PTHR37103">
    <property type="entry name" value="PUTATIVE-RELATED"/>
    <property type="match status" value="1"/>
</dbReference>
<dbReference type="PANTHER" id="PTHR37103:SF1">
    <property type="entry name" value="DUF6602 DOMAIN-CONTAINING PROTEIN"/>
    <property type="match status" value="1"/>
</dbReference>
<dbReference type="Pfam" id="PF20247">
    <property type="entry name" value="DUF6602"/>
    <property type="match status" value="1"/>
</dbReference>
<dbReference type="InterPro" id="IPR046537">
    <property type="entry name" value="DUF6602"/>
</dbReference>
<name>A0A1G9YZR6_9SPHI</name>
<protein>
    <recommendedName>
        <fullName evidence="1">DUF6602 domain-containing protein</fullName>
    </recommendedName>
</protein>
<dbReference type="CDD" id="cd21173">
    <property type="entry name" value="NucC-like"/>
    <property type="match status" value="1"/>
</dbReference>
<evidence type="ECO:0000313" key="2">
    <source>
        <dbReference type="EMBL" id="SDN14649.1"/>
    </source>
</evidence>
<dbReference type="OrthoDB" id="1494246at2"/>
<organism evidence="2 3">
    <name type="scientific">Pedobacter steynii</name>
    <dbReference type="NCBI Taxonomy" id="430522"/>
    <lineage>
        <taxon>Bacteria</taxon>
        <taxon>Pseudomonadati</taxon>
        <taxon>Bacteroidota</taxon>
        <taxon>Sphingobacteriia</taxon>
        <taxon>Sphingobacteriales</taxon>
        <taxon>Sphingobacteriaceae</taxon>
        <taxon>Pedobacter</taxon>
    </lineage>
</organism>
<dbReference type="EMBL" id="FNGY01000006">
    <property type="protein sequence ID" value="SDN14649.1"/>
    <property type="molecule type" value="Genomic_DNA"/>
</dbReference>
<reference evidence="3" key="1">
    <citation type="submission" date="2016-10" db="EMBL/GenBank/DDBJ databases">
        <authorList>
            <person name="Varghese N."/>
            <person name="Submissions S."/>
        </authorList>
    </citation>
    <scope>NUCLEOTIDE SEQUENCE [LARGE SCALE GENOMIC DNA]</scope>
    <source>
        <strain evidence="3">DSM 19110</strain>
    </source>
</reference>
<keyword evidence="3" id="KW-1185">Reference proteome</keyword>
<dbReference type="RefSeq" id="WP_074609603.1">
    <property type="nucleotide sequence ID" value="NZ_FNGY01000006.1"/>
</dbReference>
<dbReference type="AlphaFoldDB" id="A0A1G9YZR6"/>
<feature type="domain" description="DUF6602" evidence="1">
    <location>
        <begin position="21"/>
        <end position="121"/>
    </location>
</feature>
<evidence type="ECO:0000313" key="3">
    <source>
        <dbReference type="Proteomes" id="UP000183200"/>
    </source>
</evidence>
<dbReference type="Proteomes" id="UP000183200">
    <property type="component" value="Unassembled WGS sequence"/>
</dbReference>